<protein>
    <submittedName>
        <fullName evidence="3">Type II toxin-antitoxin system RatA family toxin</fullName>
    </submittedName>
</protein>
<comment type="similarity">
    <text evidence="1">Belongs to the ribosome association toxin RatA family.</text>
</comment>
<comment type="caution">
    <text evidence="3">The sequence shown here is derived from an EMBL/GenBank/DDBJ whole genome shotgun (WGS) entry which is preliminary data.</text>
</comment>
<dbReference type="InterPro" id="IPR005031">
    <property type="entry name" value="COQ10_START"/>
</dbReference>
<proteinExistence type="inferred from homology"/>
<dbReference type="SUPFAM" id="SSF55961">
    <property type="entry name" value="Bet v1-like"/>
    <property type="match status" value="1"/>
</dbReference>
<dbReference type="PANTHER" id="PTHR12901">
    <property type="entry name" value="SPERM PROTEIN HOMOLOG"/>
    <property type="match status" value="1"/>
</dbReference>
<evidence type="ECO:0000313" key="4">
    <source>
        <dbReference type="Proteomes" id="UP001560685"/>
    </source>
</evidence>
<dbReference type="EMBL" id="JBEHZE010000001">
    <property type="protein sequence ID" value="MEX6633833.1"/>
    <property type="molecule type" value="Genomic_DNA"/>
</dbReference>
<dbReference type="InterPro" id="IPR044996">
    <property type="entry name" value="COQ10-like"/>
</dbReference>
<organism evidence="3 4">
    <name type="scientific">Hyphococcus lacteus</name>
    <dbReference type="NCBI Taxonomy" id="3143536"/>
    <lineage>
        <taxon>Bacteria</taxon>
        <taxon>Pseudomonadati</taxon>
        <taxon>Pseudomonadota</taxon>
        <taxon>Alphaproteobacteria</taxon>
        <taxon>Parvularculales</taxon>
        <taxon>Parvularculaceae</taxon>
        <taxon>Hyphococcus</taxon>
    </lineage>
</organism>
<evidence type="ECO:0000259" key="2">
    <source>
        <dbReference type="Pfam" id="PF03364"/>
    </source>
</evidence>
<evidence type="ECO:0000256" key="1">
    <source>
        <dbReference type="ARBA" id="ARBA00008918"/>
    </source>
</evidence>
<gene>
    <name evidence="3" type="ORF">ABFZ84_09770</name>
</gene>
<keyword evidence="4" id="KW-1185">Reference proteome</keyword>
<dbReference type="PANTHER" id="PTHR12901:SF10">
    <property type="entry name" value="COENZYME Q-BINDING PROTEIN COQ10, MITOCHONDRIAL"/>
    <property type="match status" value="1"/>
</dbReference>
<evidence type="ECO:0000313" key="3">
    <source>
        <dbReference type="EMBL" id="MEX6633833.1"/>
    </source>
</evidence>
<feature type="domain" description="Coenzyme Q-binding protein COQ10 START" evidence="2">
    <location>
        <begin position="10"/>
        <end position="139"/>
    </location>
</feature>
<dbReference type="InterPro" id="IPR023393">
    <property type="entry name" value="START-like_dom_sf"/>
</dbReference>
<dbReference type="Gene3D" id="3.30.530.20">
    <property type="match status" value="1"/>
</dbReference>
<reference evidence="3 4" key="1">
    <citation type="submission" date="2024-05" db="EMBL/GenBank/DDBJ databases">
        <title>Three bacterial strains, DH-69, EH-24, and ECK-19 isolated from coastal sediments.</title>
        <authorList>
            <person name="Ye Y.-Q."/>
            <person name="Du Z.-J."/>
        </authorList>
    </citation>
    <scope>NUCLEOTIDE SEQUENCE [LARGE SCALE GENOMIC DNA]</scope>
    <source>
        <strain evidence="3 4">ECK-19</strain>
    </source>
</reference>
<accession>A0ABV3Z5S5</accession>
<dbReference type="CDD" id="cd07813">
    <property type="entry name" value="COQ10p_like"/>
    <property type="match status" value="1"/>
</dbReference>
<name>A0ABV3Z5S5_9PROT</name>
<dbReference type="RefSeq" id="WP_369313835.1">
    <property type="nucleotide sequence ID" value="NZ_JBEHZE010000001.1"/>
</dbReference>
<dbReference type="Proteomes" id="UP001560685">
    <property type="component" value="Unassembled WGS sequence"/>
</dbReference>
<dbReference type="Pfam" id="PF03364">
    <property type="entry name" value="Polyketide_cyc"/>
    <property type="match status" value="1"/>
</dbReference>
<sequence length="149" mass="17315">MTARKTTTDVPYTAEQMFDLVADVKRYPEFLPWCNALRIVKSDVANGQGTMTADMVVAYKVFRERFRSQVSLNRSEQEIEAAYLDGPFRNLENHWRFEDKPEGGSRIYFEIDFEFKNFLLQATAQAVFDKAFGRMSDAFVERAHEVYGD</sequence>